<evidence type="ECO:0000313" key="3">
    <source>
        <dbReference type="Proteomes" id="UP001589758"/>
    </source>
</evidence>
<keyword evidence="1" id="KW-1133">Transmembrane helix</keyword>
<sequence length="74" mass="8757">MQVTFDFGNTISANSTFNSQLPLTTLHRWFIFIQLLISYLTNLFRLLSLRFLQYLLSNAVRVDLVPALASRYWW</sequence>
<feature type="non-terminal residue" evidence="2">
    <location>
        <position position="74"/>
    </location>
</feature>
<comment type="caution">
    <text evidence="2">The sequence shown here is derived from an EMBL/GenBank/DDBJ whole genome shotgun (WGS) entry which is preliminary data.</text>
</comment>
<evidence type="ECO:0000313" key="2">
    <source>
        <dbReference type="EMBL" id="MFC0181030.1"/>
    </source>
</evidence>
<keyword evidence="1" id="KW-0812">Transmembrane</keyword>
<dbReference type="EMBL" id="JBHLXE010000121">
    <property type="protein sequence ID" value="MFC0181030.1"/>
    <property type="molecule type" value="Genomic_DNA"/>
</dbReference>
<proteinExistence type="predicted"/>
<organism evidence="2 3">
    <name type="scientific">Thorsellia kenyensis</name>
    <dbReference type="NCBI Taxonomy" id="1549888"/>
    <lineage>
        <taxon>Bacteria</taxon>
        <taxon>Pseudomonadati</taxon>
        <taxon>Pseudomonadota</taxon>
        <taxon>Gammaproteobacteria</taxon>
        <taxon>Enterobacterales</taxon>
        <taxon>Thorselliaceae</taxon>
        <taxon>Thorsellia</taxon>
    </lineage>
</organism>
<accession>A0ABV6CFZ3</accession>
<name>A0ABV6CFZ3_9GAMM</name>
<protein>
    <submittedName>
        <fullName evidence="2">Uncharacterized protein</fullName>
    </submittedName>
</protein>
<reference evidence="2 3" key="1">
    <citation type="submission" date="2024-09" db="EMBL/GenBank/DDBJ databases">
        <authorList>
            <person name="Sun Q."/>
            <person name="Mori K."/>
        </authorList>
    </citation>
    <scope>NUCLEOTIDE SEQUENCE [LARGE SCALE GENOMIC DNA]</scope>
    <source>
        <strain evidence="2 3">CCM 8545</strain>
    </source>
</reference>
<gene>
    <name evidence="2" type="ORF">ACFFIT_13235</name>
</gene>
<keyword evidence="1" id="KW-0472">Membrane</keyword>
<dbReference type="RefSeq" id="WP_385878404.1">
    <property type="nucleotide sequence ID" value="NZ_JBHLXE010000121.1"/>
</dbReference>
<evidence type="ECO:0000256" key="1">
    <source>
        <dbReference type="SAM" id="Phobius"/>
    </source>
</evidence>
<keyword evidence="3" id="KW-1185">Reference proteome</keyword>
<feature type="transmembrane region" description="Helical" evidence="1">
    <location>
        <begin position="29"/>
        <end position="47"/>
    </location>
</feature>
<dbReference type="Proteomes" id="UP001589758">
    <property type="component" value="Unassembled WGS sequence"/>
</dbReference>